<organism evidence="2 3">
    <name type="scientific">Dyella japonica A8</name>
    <dbReference type="NCBI Taxonomy" id="1217721"/>
    <lineage>
        <taxon>Bacteria</taxon>
        <taxon>Pseudomonadati</taxon>
        <taxon>Pseudomonadota</taxon>
        <taxon>Gammaproteobacteria</taxon>
        <taxon>Lysobacterales</taxon>
        <taxon>Rhodanobacteraceae</taxon>
        <taxon>Dyella</taxon>
    </lineage>
</organism>
<dbReference type="RefSeq" id="WP_019466389.1">
    <property type="nucleotide sequence ID" value="NZ_ALOY01000173.1"/>
</dbReference>
<proteinExistence type="predicted"/>
<dbReference type="SUPFAM" id="SSF54427">
    <property type="entry name" value="NTF2-like"/>
    <property type="match status" value="1"/>
</dbReference>
<dbReference type="Proteomes" id="UP000027987">
    <property type="component" value="Chromosome"/>
</dbReference>
<dbReference type="Pfam" id="PF12680">
    <property type="entry name" value="SnoaL_2"/>
    <property type="match status" value="1"/>
</dbReference>
<evidence type="ECO:0000313" key="3">
    <source>
        <dbReference type="Proteomes" id="UP000027987"/>
    </source>
</evidence>
<sequence length="123" mass="13837">MTHQAHILAERYIASWNETDALRRRSLIEDTYAEHARYTDPMVDAKGWQAIDATVAAVQNMFPGHRFALAGVVDAHHDTLRFQWHLAAPGADEPLVIGFDVASLEDGRIRQVFGFLDKVPQVI</sequence>
<dbReference type="AlphaFoldDB" id="A0A075K4N2"/>
<protein>
    <submittedName>
        <fullName evidence="2">Polyketide cyclase</fullName>
    </submittedName>
</protein>
<dbReference type="HOGENOM" id="CLU_125060_0_0_6"/>
<dbReference type="OrthoDB" id="9808719at2"/>
<dbReference type="PATRIC" id="fig|1217721.7.peg.1561"/>
<dbReference type="KEGG" id="dja:HY57_07500"/>
<evidence type="ECO:0000313" key="2">
    <source>
        <dbReference type="EMBL" id="AIF47128.1"/>
    </source>
</evidence>
<dbReference type="EMBL" id="CP008884">
    <property type="protein sequence ID" value="AIF47128.1"/>
    <property type="molecule type" value="Genomic_DNA"/>
</dbReference>
<dbReference type="InterPro" id="IPR032710">
    <property type="entry name" value="NTF2-like_dom_sf"/>
</dbReference>
<reference evidence="2 3" key="1">
    <citation type="submission" date="2014-07" db="EMBL/GenBank/DDBJ databases">
        <title>Complete Genome Sequence of Dyella japonica Strain A8 Isolated from Malaysian Tropical Soil.</title>
        <authorList>
            <person name="Hui R.K.H."/>
            <person name="Chen J.-W."/>
            <person name="Chan K.-G."/>
            <person name="Leung F.C.C."/>
        </authorList>
    </citation>
    <scope>NUCLEOTIDE SEQUENCE [LARGE SCALE GENOMIC DNA]</scope>
    <source>
        <strain evidence="2 3">A8</strain>
    </source>
</reference>
<dbReference type="Gene3D" id="3.10.450.50">
    <property type="match status" value="1"/>
</dbReference>
<gene>
    <name evidence="2" type="ORF">HY57_07500</name>
</gene>
<dbReference type="InterPro" id="IPR037401">
    <property type="entry name" value="SnoaL-like"/>
</dbReference>
<keyword evidence="3" id="KW-1185">Reference proteome</keyword>
<dbReference type="STRING" id="1217721.HY57_07500"/>
<accession>A0A075K4N2</accession>
<feature type="domain" description="SnoaL-like" evidence="1">
    <location>
        <begin position="9"/>
        <end position="111"/>
    </location>
</feature>
<name>A0A075K4N2_9GAMM</name>
<evidence type="ECO:0000259" key="1">
    <source>
        <dbReference type="Pfam" id="PF12680"/>
    </source>
</evidence>